<accession>A0ABD0P9Q2</accession>
<dbReference type="EMBL" id="JAMKFB020000017">
    <property type="protein sequence ID" value="KAL0170336.1"/>
    <property type="molecule type" value="Genomic_DNA"/>
</dbReference>
<evidence type="ECO:0000313" key="2">
    <source>
        <dbReference type="Proteomes" id="UP001529510"/>
    </source>
</evidence>
<evidence type="ECO:0000313" key="1">
    <source>
        <dbReference type="EMBL" id="KAL0170336.1"/>
    </source>
</evidence>
<name>A0ABD0P9Q2_CIRMR</name>
<dbReference type="SUPFAM" id="SSF57552">
    <property type="entry name" value="Blood coagulation inhibitor (disintegrin)"/>
    <property type="match status" value="1"/>
</dbReference>
<protein>
    <recommendedName>
        <fullName evidence="3">Disintegrin domain-containing protein</fullName>
    </recommendedName>
</protein>
<evidence type="ECO:0008006" key="3">
    <source>
        <dbReference type="Google" id="ProtNLM"/>
    </source>
</evidence>
<proteinExistence type="predicted"/>
<organism evidence="1 2">
    <name type="scientific">Cirrhinus mrigala</name>
    <name type="common">Mrigala</name>
    <dbReference type="NCBI Taxonomy" id="683832"/>
    <lineage>
        <taxon>Eukaryota</taxon>
        <taxon>Metazoa</taxon>
        <taxon>Chordata</taxon>
        <taxon>Craniata</taxon>
        <taxon>Vertebrata</taxon>
        <taxon>Euteleostomi</taxon>
        <taxon>Actinopterygii</taxon>
        <taxon>Neopterygii</taxon>
        <taxon>Teleostei</taxon>
        <taxon>Ostariophysi</taxon>
        <taxon>Cypriniformes</taxon>
        <taxon>Cyprinidae</taxon>
        <taxon>Labeoninae</taxon>
        <taxon>Labeonini</taxon>
        <taxon>Cirrhinus</taxon>
    </lineage>
</organism>
<dbReference type="PANTHER" id="PTHR45702:SF7">
    <property type="entry name" value="ADAM METALLOPEPTIDASE DOMAIN 17A"/>
    <property type="match status" value="1"/>
</dbReference>
<dbReference type="PANTHER" id="PTHR45702">
    <property type="entry name" value="ADAM10/ADAM17 METALLOPEPTIDASE FAMILY MEMBER"/>
    <property type="match status" value="1"/>
</dbReference>
<sequence length="77" mass="8265">NSPCCKNCRFESAEKICQETITATCKGTSKCIGNSSECPIPGNLPDNTECVDKGQCRNGECKPFCEAVHDLESCACN</sequence>
<dbReference type="InterPro" id="IPR036436">
    <property type="entry name" value="Disintegrin_dom_sf"/>
</dbReference>
<gene>
    <name evidence="1" type="ORF">M9458_034932</name>
</gene>
<comment type="caution">
    <text evidence="1">The sequence shown here is derived from an EMBL/GenBank/DDBJ whole genome shotgun (WGS) entry which is preliminary data.</text>
</comment>
<dbReference type="Gene3D" id="4.10.70.10">
    <property type="entry name" value="Disintegrin domain"/>
    <property type="match status" value="1"/>
</dbReference>
<feature type="non-terminal residue" evidence="1">
    <location>
        <position position="77"/>
    </location>
</feature>
<feature type="non-terminal residue" evidence="1">
    <location>
        <position position="1"/>
    </location>
</feature>
<dbReference type="InterPro" id="IPR051489">
    <property type="entry name" value="ADAM_Metalloproteinase"/>
</dbReference>
<reference evidence="1 2" key="1">
    <citation type="submission" date="2024-05" db="EMBL/GenBank/DDBJ databases">
        <title>Genome sequencing and assembly of Indian major carp, Cirrhinus mrigala (Hamilton, 1822).</title>
        <authorList>
            <person name="Mohindra V."/>
            <person name="Chowdhury L.M."/>
            <person name="Lal K."/>
            <person name="Jena J.K."/>
        </authorList>
    </citation>
    <scope>NUCLEOTIDE SEQUENCE [LARGE SCALE GENOMIC DNA]</scope>
    <source>
        <strain evidence="1">CM1030</strain>
        <tissue evidence="1">Blood</tissue>
    </source>
</reference>
<dbReference type="AlphaFoldDB" id="A0ABD0P9Q2"/>
<keyword evidence="2" id="KW-1185">Reference proteome</keyword>
<dbReference type="Proteomes" id="UP001529510">
    <property type="component" value="Unassembled WGS sequence"/>
</dbReference>